<evidence type="ECO:0000313" key="3">
    <source>
        <dbReference type="Proteomes" id="UP001472677"/>
    </source>
</evidence>
<organism evidence="2 3">
    <name type="scientific">Hibiscus sabdariffa</name>
    <name type="common">roselle</name>
    <dbReference type="NCBI Taxonomy" id="183260"/>
    <lineage>
        <taxon>Eukaryota</taxon>
        <taxon>Viridiplantae</taxon>
        <taxon>Streptophyta</taxon>
        <taxon>Embryophyta</taxon>
        <taxon>Tracheophyta</taxon>
        <taxon>Spermatophyta</taxon>
        <taxon>Magnoliopsida</taxon>
        <taxon>eudicotyledons</taxon>
        <taxon>Gunneridae</taxon>
        <taxon>Pentapetalae</taxon>
        <taxon>rosids</taxon>
        <taxon>malvids</taxon>
        <taxon>Malvales</taxon>
        <taxon>Malvaceae</taxon>
        <taxon>Malvoideae</taxon>
        <taxon>Hibiscus</taxon>
    </lineage>
</organism>
<dbReference type="EMBL" id="JBBPBM010000001">
    <property type="protein sequence ID" value="KAK8600805.1"/>
    <property type="molecule type" value="Genomic_DNA"/>
</dbReference>
<feature type="region of interest" description="Disordered" evidence="1">
    <location>
        <begin position="21"/>
        <end position="81"/>
    </location>
</feature>
<feature type="compositionally biased region" description="Polar residues" evidence="1">
    <location>
        <begin position="21"/>
        <end position="39"/>
    </location>
</feature>
<accession>A0ABR2GDB7</accession>
<reference evidence="2 3" key="1">
    <citation type="journal article" date="2024" name="G3 (Bethesda)">
        <title>Genome assembly of Hibiscus sabdariffa L. provides insights into metabolisms of medicinal natural products.</title>
        <authorList>
            <person name="Kim T."/>
        </authorList>
    </citation>
    <scope>NUCLEOTIDE SEQUENCE [LARGE SCALE GENOMIC DNA]</scope>
    <source>
        <strain evidence="2">TK-2024</strain>
        <tissue evidence="2">Old leaves</tissue>
    </source>
</reference>
<sequence>MIMAMPLLIRLVNNKKGETTVANSKAASDTDILASTDTPASADKDHNIPSEPQEAEITSATPQPIKDTSEEQRPPHHSLKG</sequence>
<comment type="caution">
    <text evidence="2">The sequence shown here is derived from an EMBL/GenBank/DDBJ whole genome shotgun (WGS) entry which is preliminary data.</text>
</comment>
<protein>
    <submittedName>
        <fullName evidence="2">Uncharacterized protein</fullName>
    </submittedName>
</protein>
<gene>
    <name evidence="2" type="ORF">V6N12_050653</name>
</gene>
<proteinExistence type="predicted"/>
<dbReference type="Proteomes" id="UP001472677">
    <property type="component" value="Unassembled WGS sequence"/>
</dbReference>
<evidence type="ECO:0000313" key="2">
    <source>
        <dbReference type="EMBL" id="KAK8600805.1"/>
    </source>
</evidence>
<keyword evidence="3" id="KW-1185">Reference proteome</keyword>
<name>A0ABR2GDB7_9ROSI</name>
<evidence type="ECO:0000256" key="1">
    <source>
        <dbReference type="SAM" id="MobiDB-lite"/>
    </source>
</evidence>